<reference evidence="1 2" key="1">
    <citation type="journal article" date="2023" name="Plants (Basel)">
        <title>Bridging the Gap: Combining Genomics and Transcriptomics Approaches to Understand Stylosanthes scabra, an Orphan Legume from the Brazilian Caatinga.</title>
        <authorList>
            <person name="Ferreira-Neto J.R.C."/>
            <person name="da Silva M.D."/>
            <person name="Binneck E."/>
            <person name="de Melo N.F."/>
            <person name="da Silva R.H."/>
            <person name="de Melo A.L.T.M."/>
            <person name="Pandolfi V."/>
            <person name="Bustamante F.O."/>
            <person name="Brasileiro-Vidal A.C."/>
            <person name="Benko-Iseppon A.M."/>
        </authorList>
    </citation>
    <scope>NUCLEOTIDE SEQUENCE [LARGE SCALE GENOMIC DNA]</scope>
    <source>
        <tissue evidence="1">Leaves</tissue>
    </source>
</reference>
<organism evidence="1 2">
    <name type="scientific">Stylosanthes scabra</name>
    <dbReference type="NCBI Taxonomy" id="79078"/>
    <lineage>
        <taxon>Eukaryota</taxon>
        <taxon>Viridiplantae</taxon>
        <taxon>Streptophyta</taxon>
        <taxon>Embryophyta</taxon>
        <taxon>Tracheophyta</taxon>
        <taxon>Spermatophyta</taxon>
        <taxon>Magnoliopsida</taxon>
        <taxon>eudicotyledons</taxon>
        <taxon>Gunneridae</taxon>
        <taxon>Pentapetalae</taxon>
        <taxon>rosids</taxon>
        <taxon>fabids</taxon>
        <taxon>Fabales</taxon>
        <taxon>Fabaceae</taxon>
        <taxon>Papilionoideae</taxon>
        <taxon>50 kb inversion clade</taxon>
        <taxon>dalbergioids sensu lato</taxon>
        <taxon>Dalbergieae</taxon>
        <taxon>Pterocarpus clade</taxon>
        <taxon>Stylosanthes</taxon>
    </lineage>
</organism>
<gene>
    <name evidence="1" type="ORF">PIB30_067156</name>
</gene>
<evidence type="ECO:0000313" key="1">
    <source>
        <dbReference type="EMBL" id="MED6113016.1"/>
    </source>
</evidence>
<dbReference type="EMBL" id="JASCZI010000696">
    <property type="protein sequence ID" value="MED6113016.1"/>
    <property type="molecule type" value="Genomic_DNA"/>
</dbReference>
<dbReference type="Proteomes" id="UP001341840">
    <property type="component" value="Unassembled WGS sequence"/>
</dbReference>
<accession>A0ABU6QNK2</accession>
<sequence length="115" mass="14039">MPMFKCGEVERSITTESMERNRYIQIQQEVHQQALPPPPQVQQQHAQQGQPLHQEFNWQDLNQQFQGMRVDQSQFYQNFQDQQNQVFQEFRNQQAQYKQELRDLGVQQHHYHQEL</sequence>
<protein>
    <submittedName>
        <fullName evidence="1">Uncharacterized protein</fullName>
    </submittedName>
</protein>
<proteinExistence type="predicted"/>
<keyword evidence="2" id="KW-1185">Reference proteome</keyword>
<comment type="caution">
    <text evidence="1">The sequence shown here is derived from an EMBL/GenBank/DDBJ whole genome shotgun (WGS) entry which is preliminary data.</text>
</comment>
<evidence type="ECO:0000313" key="2">
    <source>
        <dbReference type="Proteomes" id="UP001341840"/>
    </source>
</evidence>
<name>A0ABU6QNK2_9FABA</name>